<dbReference type="Proteomes" id="UP000279962">
    <property type="component" value="Chromosome"/>
</dbReference>
<accession>A0A3G2T5K8</accession>
<proteinExistence type="predicted"/>
<name>A0A3G2T5K8_9GAMM</name>
<dbReference type="EMBL" id="CP033133">
    <property type="protein sequence ID" value="AYO55548.1"/>
    <property type="molecule type" value="Genomic_DNA"/>
</dbReference>
<organism evidence="1 2">
    <name type="scientific">Acinetobacter wuhouensis</name>
    <dbReference type="NCBI Taxonomy" id="1879050"/>
    <lineage>
        <taxon>Bacteria</taxon>
        <taxon>Pseudomonadati</taxon>
        <taxon>Pseudomonadota</taxon>
        <taxon>Gammaproteobacteria</taxon>
        <taxon>Moraxellales</taxon>
        <taxon>Moraxellaceae</taxon>
        <taxon>Acinetobacter</taxon>
    </lineage>
</organism>
<evidence type="ECO:0000313" key="2">
    <source>
        <dbReference type="Proteomes" id="UP000279962"/>
    </source>
</evidence>
<protein>
    <submittedName>
        <fullName evidence="1">Uncharacterized protein</fullName>
    </submittedName>
</protein>
<gene>
    <name evidence="1" type="ORF">CDG68_18685</name>
</gene>
<dbReference type="AlphaFoldDB" id="A0A3G2T5K8"/>
<sequence>MRNIVSQEGEFFFLKALILLRSYLLIPEPYMVQEKELQYSFGYVLNLILTYARDLLKINADPI</sequence>
<reference evidence="1 2" key="1">
    <citation type="submission" date="2018-10" db="EMBL/GenBank/DDBJ databases">
        <title>The complete genome of Acinetobacter wuhouensis strain WCHAW010062.</title>
        <authorList>
            <person name="Hu Y."/>
            <person name="Long H."/>
            <person name="Feng Y."/>
            <person name="Zong Z."/>
        </authorList>
    </citation>
    <scope>NUCLEOTIDE SEQUENCE [LARGE SCALE GENOMIC DNA]</scope>
    <source>
        <strain evidence="1 2">WCHAW010062</strain>
    </source>
</reference>
<evidence type="ECO:0000313" key="1">
    <source>
        <dbReference type="EMBL" id="AYO55548.1"/>
    </source>
</evidence>